<organism evidence="7 8">
    <name type="scientific">Mycena indigotica</name>
    <dbReference type="NCBI Taxonomy" id="2126181"/>
    <lineage>
        <taxon>Eukaryota</taxon>
        <taxon>Fungi</taxon>
        <taxon>Dikarya</taxon>
        <taxon>Basidiomycota</taxon>
        <taxon>Agaricomycotina</taxon>
        <taxon>Agaricomycetes</taxon>
        <taxon>Agaricomycetidae</taxon>
        <taxon>Agaricales</taxon>
        <taxon>Marasmiineae</taxon>
        <taxon>Mycenaceae</taxon>
        <taxon>Mycena</taxon>
    </lineage>
</organism>
<dbReference type="OrthoDB" id="438440at2759"/>
<dbReference type="PANTHER" id="PTHR45856">
    <property type="entry name" value="ALPHA/BETA-HYDROLASES SUPERFAMILY PROTEIN"/>
    <property type="match status" value="1"/>
</dbReference>
<keyword evidence="1" id="KW-1015">Disulfide bond</keyword>
<comment type="catalytic activity">
    <reaction evidence="4">
        <text>a monoacylglycerol + H2O = glycerol + a fatty acid + H(+)</text>
        <dbReference type="Rhea" id="RHEA:15245"/>
        <dbReference type="ChEBI" id="CHEBI:15377"/>
        <dbReference type="ChEBI" id="CHEBI:15378"/>
        <dbReference type="ChEBI" id="CHEBI:17408"/>
        <dbReference type="ChEBI" id="CHEBI:17754"/>
        <dbReference type="ChEBI" id="CHEBI:28868"/>
    </reaction>
</comment>
<evidence type="ECO:0000313" key="7">
    <source>
        <dbReference type="EMBL" id="KAF7298746.1"/>
    </source>
</evidence>
<evidence type="ECO:0000256" key="3">
    <source>
        <dbReference type="ARBA" id="ARBA00047591"/>
    </source>
</evidence>
<accession>A0A8H6SFU9</accession>
<dbReference type="GO" id="GO:0006629">
    <property type="term" value="P:lipid metabolic process"/>
    <property type="evidence" value="ECO:0007669"/>
    <property type="project" value="InterPro"/>
</dbReference>
<feature type="signal peptide" evidence="5">
    <location>
        <begin position="1"/>
        <end position="18"/>
    </location>
</feature>
<keyword evidence="5" id="KW-0732">Signal</keyword>
<dbReference type="GeneID" id="59347408"/>
<feature type="chain" id="PRO_5034840683" evidence="5">
    <location>
        <begin position="19"/>
        <end position="300"/>
    </location>
</feature>
<evidence type="ECO:0000313" key="8">
    <source>
        <dbReference type="Proteomes" id="UP000636479"/>
    </source>
</evidence>
<evidence type="ECO:0000259" key="6">
    <source>
        <dbReference type="Pfam" id="PF01764"/>
    </source>
</evidence>
<comment type="caution">
    <text evidence="7">The sequence shown here is derived from an EMBL/GenBank/DDBJ whole genome shotgun (WGS) entry which is preliminary data.</text>
</comment>
<keyword evidence="8" id="KW-1185">Reference proteome</keyword>
<evidence type="ECO:0000256" key="5">
    <source>
        <dbReference type="SAM" id="SignalP"/>
    </source>
</evidence>
<proteinExistence type="inferred from homology"/>
<gene>
    <name evidence="7" type="ORF">MIND_00822100</name>
</gene>
<comment type="similarity">
    <text evidence="2">Belongs to the AB hydrolase superfamily. Lipase family. Class 3 subfamily.</text>
</comment>
<dbReference type="InterPro" id="IPR051218">
    <property type="entry name" value="Sec_MonoDiacylglyc_Lipase"/>
</dbReference>
<dbReference type="AlphaFoldDB" id="A0A8H6SFU9"/>
<name>A0A8H6SFU9_9AGAR</name>
<evidence type="ECO:0000256" key="4">
    <source>
        <dbReference type="ARBA" id="ARBA00048461"/>
    </source>
</evidence>
<feature type="domain" description="Fungal lipase-type" evidence="6">
    <location>
        <begin position="78"/>
        <end position="233"/>
    </location>
</feature>
<dbReference type="PANTHER" id="PTHR45856:SF25">
    <property type="entry name" value="FUNGAL LIPASE-LIKE DOMAIN-CONTAINING PROTEIN"/>
    <property type="match status" value="1"/>
</dbReference>
<protein>
    <submittedName>
        <fullName evidence="7">Lipase-3 domain-containing protein</fullName>
    </submittedName>
</protein>
<dbReference type="RefSeq" id="XP_037218134.1">
    <property type="nucleotide sequence ID" value="XM_037364892.1"/>
</dbReference>
<dbReference type="InterPro" id="IPR029058">
    <property type="entry name" value="AB_hydrolase_fold"/>
</dbReference>
<dbReference type="Gene3D" id="3.40.50.1820">
    <property type="entry name" value="alpha/beta hydrolase"/>
    <property type="match status" value="2"/>
</dbReference>
<dbReference type="Pfam" id="PF01764">
    <property type="entry name" value="Lipase_3"/>
    <property type="match status" value="1"/>
</dbReference>
<dbReference type="EMBL" id="JACAZF010000007">
    <property type="protein sequence ID" value="KAF7298746.1"/>
    <property type="molecule type" value="Genomic_DNA"/>
</dbReference>
<dbReference type="CDD" id="cd00519">
    <property type="entry name" value="Lipase_3"/>
    <property type="match status" value="1"/>
</dbReference>
<dbReference type="SUPFAM" id="SSF53474">
    <property type="entry name" value="alpha/beta-Hydrolases"/>
    <property type="match status" value="1"/>
</dbReference>
<reference evidence="7" key="1">
    <citation type="submission" date="2020-05" db="EMBL/GenBank/DDBJ databases">
        <title>Mycena genomes resolve the evolution of fungal bioluminescence.</title>
        <authorList>
            <person name="Tsai I.J."/>
        </authorList>
    </citation>
    <scope>NUCLEOTIDE SEQUENCE</scope>
    <source>
        <strain evidence="7">171206Taipei</strain>
    </source>
</reference>
<evidence type="ECO:0000256" key="2">
    <source>
        <dbReference type="ARBA" id="ARBA00043996"/>
    </source>
</evidence>
<evidence type="ECO:0000256" key="1">
    <source>
        <dbReference type="ARBA" id="ARBA00023157"/>
    </source>
</evidence>
<dbReference type="Proteomes" id="UP000636479">
    <property type="component" value="Unassembled WGS sequence"/>
</dbReference>
<dbReference type="InterPro" id="IPR002921">
    <property type="entry name" value="Fungal_lipase-type"/>
</dbReference>
<sequence>MHLSLVSLALALATSVAGLSPRSISNELYDNFVQYTKYSSATYQPVCSKPLGNQLIRSFEFNNTRSFIVRDDVRKEIVVAFRGTWSLADVITDLEILLTPLVSPGLVQAVDVDVHWGFLDAYNDVAKDILSIITSQLSTRQYRLVVTGHSLGGSVASIAAVSLKTAFPHTDLKLFTFGHSWYGLSWRLRSDCVLGQPRVGNSEFATYVEDLLGTENIFRAVHTFDGVPTIIPQALGYQHFATEYWQYLDPIPPTQPSDSVTRCVGREDPACSNSLISTGINVAHPVYFGQVMAIDPTLCI</sequence>
<comment type="catalytic activity">
    <reaction evidence="3">
        <text>a diacylglycerol + H2O = a monoacylglycerol + a fatty acid + H(+)</text>
        <dbReference type="Rhea" id="RHEA:32731"/>
        <dbReference type="ChEBI" id="CHEBI:15377"/>
        <dbReference type="ChEBI" id="CHEBI:15378"/>
        <dbReference type="ChEBI" id="CHEBI:17408"/>
        <dbReference type="ChEBI" id="CHEBI:18035"/>
        <dbReference type="ChEBI" id="CHEBI:28868"/>
    </reaction>
</comment>